<feature type="compositionally biased region" description="Polar residues" evidence="1">
    <location>
        <begin position="1"/>
        <end position="11"/>
    </location>
</feature>
<proteinExistence type="predicted"/>
<keyword evidence="2" id="KW-0812">Transmembrane</keyword>
<gene>
    <name evidence="3" type="ORF">U6N30_19480</name>
</gene>
<feature type="transmembrane region" description="Helical" evidence="2">
    <location>
        <begin position="69"/>
        <end position="87"/>
    </location>
</feature>
<keyword evidence="2" id="KW-0472">Membrane</keyword>
<dbReference type="RefSeq" id="WP_324273568.1">
    <property type="nucleotide sequence ID" value="NZ_CP141261.1"/>
</dbReference>
<feature type="region of interest" description="Disordered" evidence="1">
    <location>
        <begin position="128"/>
        <end position="173"/>
    </location>
</feature>
<keyword evidence="4" id="KW-1185">Reference proteome</keyword>
<evidence type="ECO:0000313" key="4">
    <source>
        <dbReference type="Proteomes" id="UP001324287"/>
    </source>
</evidence>
<dbReference type="EMBL" id="CP141261">
    <property type="protein sequence ID" value="WRL62213.1"/>
    <property type="molecule type" value="Genomic_DNA"/>
</dbReference>
<dbReference type="Proteomes" id="UP001324287">
    <property type="component" value="Chromosome"/>
</dbReference>
<feature type="transmembrane region" description="Helical" evidence="2">
    <location>
        <begin position="99"/>
        <end position="120"/>
    </location>
</feature>
<accession>A0ABZ1AXS8</accession>
<evidence type="ECO:0000256" key="1">
    <source>
        <dbReference type="SAM" id="MobiDB-lite"/>
    </source>
</evidence>
<feature type="transmembrane region" description="Helical" evidence="2">
    <location>
        <begin position="36"/>
        <end position="57"/>
    </location>
</feature>
<protein>
    <submittedName>
        <fullName evidence="3">Uncharacterized protein</fullName>
    </submittedName>
</protein>
<feature type="region of interest" description="Disordered" evidence="1">
    <location>
        <begin position="1"/>
        <end position="26"/>
    </location>
</feature>
<evidence type="ECO:0000313" key="3">
    <source>
        <dbReference type="EMBL" id="WRL62213.1"/>
    </source>
</evidence>
<keyword evidence="2" id="KW-1133">Transmembrane helix</keyword>
<name>A0ABZ1AXS8_9ACTN</name>
<sequence length="187" mass="19806">MNQQSPPSSRQFEAHAGGPAQGSTTSVPGRFANGRWYFYVTVFTAGFLAALPFWHAARRLDRPSVRRQAWIFTAAGAFLVGLMALTPEANPDGSSGNSTVSTIGGMAVVTVVVIACYQLVGLRRGSTGASVTASRRRPPTSSPAPSPPGSVARTRVDCTSRTPPWRGSSGSDAPIWRVATTTAVWWI</sequence>
<reference evidence="3 4" key="1">
    <citation type="submission" date="2023-12" db="EMBL/GenBank/DDBJ databases">
        <title>Blastococcus brunescens sp. nov., an actonobacterium isolated from sandstone collected in sahara desert.</title>
        <authorList>
            <person name="Gtari M."/>
            <person name="Ghodhbane F."/>
        </authorList>
    </citation>
    <scope>NUCLEOTIDE SEQUENCE [LARGE SCALE GENOMIC DNA]</scope>
    <source>
        <strain evidence="3 4">BMG 8361</strain>
    </source>
</reference>
<organism evidence="3 4">
    <name type="scientific">Blastococcus brunescens</name>
    <dbReference type="NCBI Taxonomy" id="1564165"/>
    <lineage>
        <taxon>Bacteria</taxon>
        <taxon>Bacillati</taxon>
        <taxon>Actinomycetota</taxon>
        <taxon>Actinomycetes</taxon>
        <taxon>Geodermatophilales</taxon>
        <taxon>Geodermatophilaceae</taxon>
        <taxon>Blastococcus</taxon>
    </lineage>
</organism>
<evidence type="ECO:0000256" key="2">
    <source>
        <dbReference type="SAM" id="Phobius"/>
    </source>
</evidence>